<dbReference type="EMBL" id="KZ821468">
    <property type="protein sequence ID" value="PYH32421.1"/>
    <property type="molecule type" value="Genomic_DNA"/>
</dbReference>
<keyword evidence="1" id="KW-0472">Membrane</keyword>
<name>A0A318YDC0_ASPNB</name>
<proteinExistence type="predicted"/>
<keyword evidence="1" id="KW-0812">Transmembrane</keyword>
<dbReference type="GeneID" id="37120320"/>
<organism evidence="2 3">
    <name type="scientific">Aspergillus neoniger (strain CBS 115656)</name>
    <dbReference type="NCBI Taxonomy" id="1448310"/>
    <lineage>
        <taxon>Eukaryota</taxon>
        <taxon>Fungi</taxon>
        <taxon>Dikarya</taxon>
        <taxon>Ascomycota</taxon>
        <taxon>Pezizomycotina</taxon>
        <taxon>Eurotiomycetes</taxon>
        <taxon>Eurotiomycetidae</taxon>
        <taxon>Eurotiales</taxon>
        <taxon>Aspergillaceae</taxon>
        <taxon>Aspergillus</taxon>
        <taxon>Aspergillus subgen. Circumdati</taxon>
    </lineage>
</organism>
<gene>
    <name evidence="2" type="ORF">BO87DRAFT_109461</name>
</gene>
<evidence type="ECO:0000256" key="1">
    <source>
        <dbReference type="SAM" id="Phobius"/>
    </source>
</evidence>
<evidence type="ECO:0000313" key="2">
    <source>
        <dbReference type="EMBL" id="PYH32421.1"/>
    </source>
</evidence>
<sequence>MFSSVVRPRPSQPPTLTYRIQSRCLDPREVWMLAMPVLTNPPANALVMLMLVQIQPRKREREKTNAAPRQ</sequence>
<feature type="transmembrane region" description="Helical" evidence="1">
    <location>
        <begin position="30"/>
        <end position="52"/>
    </location>
</feature>
<dbReference type="AlphaFoldDB" id="A0A318YDC0"/>
<dbReference type="Proteomes" id="UP000247647">
    <property type="component" value="Unassembled WGS sequence"/>
</dbReference>
<dbReference type="RefSeq" id="XP_025477899.1">
    <property type="nucleotide sequence ID" value="XM_025617864.1"/>
</dbReference>
<keyword evidence="1" id="KW-1133">Transmembrane helix</keyword>
<reference evidence="2" key="1">
    <citation type="submission" date="2016-12" db="EMBL/GenBank/DDBJ databases">
        <title>The genomes of Aspergillus section Nigri reveals drivers in fungal speciation.</title>
        <authorList>
            <consortium name="DOE Joint Genome Institute"/>
            <person name="Vesth T.C."/>
            <person name="Nybo J."/>
            <person name="Theobald S."/>
            <person name="Brandl J."/>
            <person name="Frisvad J.C."/>
            <person name="Nielsen K.F."/>
            <person name="Lyhne E.K."/>
            <person name="Kogle M.E."/>
            <person name="Kuo A."/>
            <person name="Riley R."/>
            <person name="Clum A."/>
            <person name="Nolan M."/>
            <person name="Lipzen A."/>
            <person name="Salamov A."/>
            <person name="Henrissat B."/>
            <person name="Wiebenga A."/>
            <person name="De Vries R.P."/>
            <person name="Grigoriev I.V."/>
            <person name="Mortensen U.H."/>
            <person name="Andersen M.R."/>
            <person name="Baker S.E."/>
        </authorList>
    </citation>
    <scope>NUCLEOTIDE SEQUENCE [LARGE SCALE GENOMIC DNA]</scope>
    <source>
        <strain evidence="2">CBS 115656</strain>
    </source>
</reference>
<protein>
    <submittedName>
        <fullName evidence="2">Uncharacterized protein</fullName>
    </submittedName>
</protein>
<keyword evidence="3" id="KW-1185">Reference proteome</keyword>
<evidence type="ECO:0000313" key="3">
    <source>
        <dbReference type="Proteomes" id="UP000247647"/>
    </source>
</evidence>
<accession>A0A318YDC0</accession>